<gene>
    <name evidence="9" type="primary">rps2</name>
    <name evidence="9" type="ORF">NGRA_0891</name>
</gene>
<dbReference type="AlphaFoldDB" id="A0A9P6KZQ1"/>
<comment type="similarity">
    <text evidence="1 7">Belongs to the universal ribosomal protein uS5 family.</text>
</comment>
<keyword evidence="10" id="KW-1185">Reference proteome</keyword>
<proteinExistence type="inferred from homology"/>
<evidence type="ECO:0000256" key="3">
    <source>
        <dbReference type="ARBA" id="ARBA00023274"/>
    </source>
</evidence>
<evidence type="ECO:0000256" key="4">
    <source>
        <dbReference type="ARBA" id="ARBA00035255"/>
    </source>
</evidence>
<dbReference type="FunFam" id="3.30.230.10:FF:000004">
    <property type="entry name" value="40S ribosomal protein S2"/>
    <property type="match status" value="1"/>
</dbReference>
<dbReference type="GO" id="GO:0006412">
    <property type="term" value="P:translation"/>
    <property type="evidence" value="ECO:0007669"/>
    <property type="project" value="InterPro"/>
</dbReference>
<dbReference type="InterPro" id="IPR013810">
    <property type="entry name" value="Ribosomal_uS5_N"/>
</dbReference>
<dbReference type="InterPro" id="IPR000851">
    <property type="entry name" value="Ribosomal_uS5"/>
</dbReference>
<reference evidence="9 10" key="1">
    <citation type="journal article" date="2020" name="Genome Biol. Evol.">
        <title>Comparative genomics of strictly vertically transmitted, feminizing microsporidia endosymbionts of amphipod crustaceans.</title>
        <authorList>
            <person name="Cormier A."/>
            <person name="Chebbi M.A."/>
            <person name="Giraud I."/>
            <person name="Wattier R."/>
            <person name="Teixeira M."/>
            <person name="Gilbert C."/>
            <person name="Rigaud T."/>
            <person name="Cordaux R."/>
        </authorList>
    </citation>
    <scope>NUCLEOTIDE SEQUENCE [LARGE SCALE GENOMIC DNA]</scope>
    <source>
        <strain evidence="9 10">Ou3-Ou53</strain>
    </source>
</reference>
<dbReference type="PROSITE" id="PS00585">
    <property type="entry name" value="RIBOSOMAL_S5"/>
    <property type="match status" value="1"/>
</dbReference>
<evidence type="ECO:0000256" key="5">
    <source>
        <dbReference type="ARBA" id="ARBA00035407"/>
    </source>
</evidence>
<dbReference type="GO" id="GO:0003735">
    <property type="term" value="F:structural constituent of ribosome"/>
    <property type="evidence" value="ECO:0007669"/>
    <property type="project" value="UniProtKB-UniRule"/>
</dbReference>
<dbReference type="NCBIfam" id="TIGR01020">
    <property type="entry name" value="uS5_euk_arch"/>
    <property type="match status" value="1"/>
</dbReference>
<keyword evidence="2 6" id="KW-0689">Ribosomal protein</keyword>
<comment type="caution">
    <text evidence="9">The sequence shown here is derived from an EMBL/GenBank/DDBJ whole genome shotgun (WGS) entry which is preliminary data.</text>
</comment>
<dbReference type="PROSITE" id="PS50881">
    <property type="entry name" value="S5_DSRBD"/>
    <property type="match status" value="1"/>
</dbReference>
<organism evidence="9 10">
    <name type="scientific">Nosema granulosis</name>
    <dbReference type="NCBI Taxonomy" id="83296"/>
    <lineage>
        <taxon>Eukaryota</taxon>
        <taxon>Fungi</taxon>
        <taxon>Fungi incertae sedis</taxon>
        <taxon>Microsporidia</taxon>
        <taxon>Nosematidae</taxon>
        <taxon>Nosema</taxon>
    </lineage>
</organism>
<keyword evidence="3 6" id="KW-0687">Ribonucleoprotein</keyword>
<evidence type="ECO:0000313" key="10">
    <source>
        <dbReference type="Proteomes" id="UP000740883"/>
    </source>
</evidence>
<dbReference type="FunFam" id="3.30.160.20:FF:000002">
    <property type="entry name" value="40S ribosomal protein S2"/>
    <property type="match status" value="1"/>
</dbReference>
<feature type="domain" description="S5 DRBM" evidence="8">
    <location>
        <begin position="61"/>
        <end position="124"/>
    </location>
</feature>
<dbReference type="InterPro" id="IPR014721">
    <property type="entry name" value="Ribsml_uS5_D2-typ_fold_subgr"/>
</dbReference>
<evidence type="ECO:0000256" key="6">
    <source>
        <dbReference type="PROSITE-ProRule" id="PRU00268"/>
    </source>
</evidence>
<dbReference type="Proteomes" id="UP000740883">
    <property type="component" value="Unassembled WGS sequence"/>
</dbReference>
<dbReference type="Gene3D" id="3.30.230.10">
    <property type="match status" value="1"/>
</dbReference>
<dbReference type="Gene3D" id="3.30.160.20">
    <property type="match status" value="1"/>
</dbReference>
<evidence type="ECO:0000313" key="9">
    <source>
        <dbReference type="EMBL" id="KAF9764023.1"/>
    </source>
</evidence>
<dbReference type="OrthoDB" id="10253125at2759"/>
<protein>
    <recommendedName>
        <fullName evidence="4">Small ribosomal subunit protein uS5</fullName>
    </recommendedName>
    <alternativeName>
        <fullName evidence="5">40S ribosomal protein S2</fullName>
    </alternativeName>
</protein>
<dbReference type="GO" id="GO:0003723">
    <property type="term" value="F:RNA binding"/>
    <property type="evidence" value="ECO:0007669"/>
    <property type="project" value="InterPro"/>
</dbReference>
<sequence>MSLPAGNKNFSRRDTQEEWIPTSKLGRLVKERKITDIDYIFKHSIQIKESQIVDFLLGDKIRDEVLAIKSVQKQTRAGQKTSIKAVVVVGDMDGHVGIATFSSKDAATAIKTAIQKAKCAIRPVRMGRWEGFDGNIHTLSTRGSGKCGASTVKIIPAPRGTGIIASPVVKKVLEMAGVKDAYTQSFGATYVTENFAKAAVSALETTSSFYIPSQWEETEKTLNPFLEFSDFLNKEEKIRVN</sequence>
<evidence type="ECO:0000256" key="1">
    <source>
        <dbReference type="ARBA" id="ARBA00008945"/>
    </source>
</evidence>
<dbReference type="SUPFAM" id="SSF54768">
    <property type="entry name" value="dsRNA-binding domain-like"/>
    <property type="match status" value="1"/>
</dbReference>
<name>A0A9P6KZQ1_9MICR</name>
<dbReference type="Pfam" id="PF00333">
    <property type="entry name" value="Ribosomal_S5"/>
    <property type="match status" value="1"/>
</dbReference>
<dbReference type="InterPro" id="IPR005711">
    <property type="entry name" value="Ribosomal_uS5_euk/arc"/>
</dbReference>
<dbReference type="SUPFAM" id="SSF54211">
    <property type="entry name" value="Ribosomal protein S5 domain 2-like"/>
    <property type="match status" value="1"/>
</dbReference>
<evidence type="ECO:0000256" key="2">
    <source>
        <dbReference type="ARBA" id="ARBA00022980"/>
    </source>
</evidence>
<dbReference type="InterPro" id="IPR018192">
    <property type="entry name" value="Ribosomal_uS5_N_CS"/>
</dbReference>
<evidence type="ECO:0000259" key="8">
    <source>
        <dbReference type="PROSITE" id="PS50881"/>
    </source>
</evidence>
<dbReference type="PANTHER" id="PTHR13718:SF4">
    <property type="entry name" value="40S RIBOSOMAL PROTEIN S2"/>
    <property type="match status" value="1"/>
</dbReference>
<dbReference type="InterPro" id="IPR005324">
    <property type="entry name" value="Ribosomal_uS5_C"/>
</dbReference>
<dbReference type="PANTHER" id="PTHR13718">
    <property type="entry name" value="RIBOSOMAL S SUBUNIT"/>
    <property type="match status" value="1"/>
</dbReference>
<dbReference type="Pfam" id="PF03719">
    <property type="entry name" value="Ribosomal_S5_C"/>
    <property type="match status" value="1"/>
</dbReference>
<dbReference type="EMBL" id="SBJO01000043">
    <property type="protein sequence ID" value="KAF9764023.1"/>
    <property type="molecule type" value="Genomic_DNA"/>
</dbReference>
<dbReference type="GO" id="GO:0022627">
    <property type="term" value="C:cytosolic small ribosomal subunit"/>
    <property type="evidence" value="ECO:0007669"/>
    <property type="project" value="TreeGrafter"/>
</dbReference>
<dbReference type="InterPro" id="IPR020568">
    <property type="entry name" value="Ribosomal_Su5_D2-typ_SF"/>
</dbReference>
<evidence type="ECO:0000256" key="7">
    <source>
        <dbReference type="RuleBase" id="RU003823"/>
    </source>
</evidence>
<accession>A0A9P6KZQ1</accession>